<organism evidence="3 4">
    <name type="scientific">Acer saccharum</name>
    <name type="common">Sugar maple</name>
    <dbReference type="NCBI Taxonomy" id="4024"/>
    <lineage>
        <taxon>Eukaryota</taxon>
        <taxon>Viridiplantae</taxon>
        <taxon>Streptophyta</taxon>
        <taxon>Embryophyta</taxon>
        <taxon>Tracheophyta</taxon>
        <taxon>Spermatophyta</taxon>
        <taxon>Magnoliopsida</taxon>
        <taxon>eudicotyledons</taxon>
        <taxon>Gunneridae</taxon>
        <taxon>Pentapetalae</taxon>
        <taxon>rosids</taxon>
        <taxon>malvids</taxon>
        <taxon>Sapindales</taxon>
        <taxon>Sapindaceae</taxon>
        <taxon>Hippocastanoideae</taxon>
        <taxon>Acereae</taxon>
        <taxon>Acer</taxon>
    </lineage>
</organism>
<dbReference type="Pfam" id="PF13178">
    <property type="entry name" value="DUF4005"/>
    <property type="match status" value="1"/>
</dbReference>
<dbReference type="InterPro" id="IPR025064">
    <property type="entry name" value="DUF4005"/>
</dbReference>
<reference evidence="3" key="2">
    <citation type="submission" date="2023-06" db="EMBL/GenBank/DDBJ databases">
        <authorList>
            <person name="Swenson N.G."/>
            <person name="Wegrzyn J.L."/>
            <person name="Mcevoy S.L."/>
        </authorList>
    </citation>
    <scope>NUCLEOTIDE SEQUENCE</scope>
    <source>
        <strain evidence="3">NS2018</strain>
        <tissue evidence="3">Leaf</tissue>
    </source>
</reference>
<feature type="region of interest" description="Disordered" evidence="1">
    <location>
        <begin position="22"/>
        <end position="75"/>
    </location>
</feature>
<accession>A0AA39SIR0</accession>
<evidence type="ECO:0000313" key="4">
    <source>
        <dbReference type="Proteomes" id="UP001168877"/>
    </source>
</evidence>
<sequence length="128" mass="13832">MSGGATAVAAAVPNYMVATASARARLRSQSAPRHRPITPEREKPDSSSGLGLGSAKKRLSFPVPEPGFGDSDIGSHECSLRSPSYKSIAHGIHPRMEPRSNISSCCNDSIEDDEIYPPSTNDLRRWLR</sequence>
<evidence type="ECO:0000259" key="2">
    <source>
        <dbReference type="Pfam" id="PF13178"/>
    </source>
</evidence>
<feature type="domain" description="DUF4005" evidence="2">
    <location>
        <begin position="7"/>
        <end position="76"/>
    </location>
</feature>
<proteinExistence type="predicted"/>
<protein>
    <recommendedName>
        <fullName evidence="2">DUF4005 domain-containing protein</fullName>
    </recommendedName>
</protein>
<gene>
    <name evidence="3" type="ORF">LWI29_014084</name>
</gene>
<comment type="caution">
    <text evidence="3">The sequence shown here is derived from an EMBL/GenBank/DDBJ whole genome shotgun (WGS) entry which is preliminary data.</text>
</comment>
<feature type="compositionally biased region" description="Low complexity" evidence="1">
    <location>
        <begin position="22"/>
        <end position="31"/>
    </location>
</feature>
<dbReference type="AlphaFoldDB" id="A0AA39SIR0"/>
<feature type="region of interest" description="Disordered" evidence="1">
    <location>
        <begin position="92"/>
        <end position="128"/>
    </location>
</feature>
<dbReference type="Proteomes" id="UP001168877">
    <property type="component" value="Unassembled WGS sequence"/>
</dbReference>
<evidence type="ECO:0000313" key="3">
    <source>
        <dbReference type="EMBL" id="KAK0592143.1"/>
    </source>
</evidence>
<name>A0AA39SIR0_ACESA</name>
<keyword evidence="4" id="KW-1185">Reference proteome</keyword>
<reference evidence="3" key="1">
    <citation type="journal article" date="2022" name="Plant J.">
        <title>Strategies of tolerance reflected in two North American maple genomes.</title>
        <authorList>
            <person name="McEvoy S.L."/>
            <person name="Sezen U.U."/>
            <person name="Trouern-Trend A."/>
            <person name="McMahon S.M."/>
            <person name="Schaberg P.G."/>
            <person name="Yang J."/>
            <person name="Wegrzyn J.L."/>
            <person name="Swenson N.G."/>
        </authorList>
    </citation>
    <scope>NUCLEOTIDE SEQUENCE</scope>
    <source>
        <strain evidence="3">NS2018</strain>
    </source>
</reference>
<evidence type="ECO:0000256" key="1">
    <source>
        <dbReference type="SAM" id="MobiDB-lite"/>
    </source>
</evidence>
<dbReference type="EMBL" id="JAUESC010000380">
    <property type="protein sequence ID" value="KAK0592143.1"/>
    <property type="molecule type" value="Genomic_DNA"/>
</dbReference>